<organism evidence="1 2">
    <name type="scientific">Miscanthus lutarioriparius</name>
    <dbReference type="NCBI Taxonomy" id="422564"/>
    <lineage>
        <taxon>Eukaryota</taxon>
        <taxon>Viridiplantae</taxon>
        <taxon>Streptophyta</taxon>
        <taxon>Embryophyta</taxon>
        <taxon>Tracheophyta</taxon>
        <taxon>Spermatophyta</taxon>
        <taxon>Magnoliopsida</taxon>
        <taxon>Liliopsida</taxon>
        <taxon>Poales</taxon>
        <taxon>Poaceae</taxon>
        <taxon>PACMAD clade</taxon>
        <taxon>Panicoideae</taxon>
        <taxon>Andropogonodae</taxon>
        <taxon>Andropogoneae</taxon>
        <taxon>Saccharinae</taxon>
        <taxon>Miscanthus</taxon>
    </lineage>
</organism>
<keyword evidence="2" id="KW-1185">Reference proteome</keyword>
<comment type="caution">
    <text evidence="1">The sequence shown here is derived from an EMBL/GenBank/DDBJ whole genome shotgun (WGS) entry which is preliminary data.</text>
</comment>
<protein>
    <submittedName>
        <fullName evidence="1">Uncharacterized protein</fullName>
    </submittedName>
</protein>
<sequence>MSAAAAAPAQAPRKWEGLVDEALEREVLGACLDQAPERRRIREAFKNVQLSIDHCLFKVNRYLLFCLSA</sequence>
<dbReference type="AlphaFoldDB" id="A0A811MHU9"/>
<dbReference type="Proteomes" id="UP000604825">
    <property type="component" value="Unassembled WGS sequence"/>
</dbReference>
<dbReference type="OrthoDB" id="695727at2759"/>
<name>A0A811MHU9_9POAL</name>
<gene>
    <name evidence="1" type="ORF">NCGR_LOCUS2724</name>
</gene>
<dbReference type="EMBL" id="CAJGYO010000001">
    <property type="protein sequence ID" value="CAD6204731.1"/>
    <property type="molecule type" value="Genomic_DNA"/>
</dbReference>
<evidence type="ECO:0000313" key="2">
    <source>
        <dbReference type="Proteomes" id="UP000604825"/>
    </source>
</evidence>
<evidence type="ECO:0000313" key="1">
    <source>
        <dbReference type="EMBL" id="CAD6204731.1"/>
    </source>
</evidence>
<reference evidence="1" key="1">
    <citation type="submission" date="2020-10" db="EMBL/GenBank/DDBJ databases">
        <authorList>
            <person name="Han B."/>
            <person name="Lu T."/>
            <person name="Zhao Q."/>
            <person name="Huang X."/>
            <person name="Zhao Y."/>
        </authorList>
    </citation>
    <scope>NUCLEOTIDE SEQUENCE</scope>
</reference>
<proteinExistence type="predicted"/>
<accession>A0A811MHU9</accession>